<proteinExistence type="inferred from homology"/>
<evidence type="ECO:0000256" key="3">
    <source>
        <dbReference type="ARBA" id="ARBA00022670"/>
    </source>
</evidence>
<gene>
    <name evidence="9 13" type="primary">lspA</name>
    <name evidence="13" type="ORF">H9846_06855</name>
</gene>
<feature type="region of interest" description="Disordered" evidence="12">
    <location>
        <begin position="155"/>
        <end position="175"/>
    </location>
</feature>
<dbReference type="PANTHER" id="PTHR33695:SF1">
    <property type="entry name" value="LIPOPROTEIN SIGNAL PEPTIDASE"/>
    <property type="match status" value="1"/>
</dbReference>
<dbReference type="PROSITE" id="PS00855">
    <property type="entry name" value="SPASE_II"/>
    <property type="match status" value="1"/>
</dbReference>
<organism evidence="13 14">
    <name type="scientific">Candidatus Gemmiger excrementipullorum</name>
    <dbReference type="NCBI Taxonomy" id="2838610"/>
    <lineage>
        <taxon>Bacteria</taxon>
        <taxon>Bacillati</taxon>
        <taxon>Bacillota</taxon>
        <taxon>Clostridia</taxon>
        <taxon>Eubacteriales</taxon>
        <taxon>Gemmiger</taxon>
    </lineage>
</organism>
<dbReference type="NCBIfam" id="TIGR00077">
    <property type="entry name" value="lspA"/>
    <property type="match status" value="1"/>
</dbReference>
<dbReference type="GO" id="GO:0004190">
    <property type="term" value="F:aspartic-type endopeptidase activity"/>
    <property type="evidence" value="ECO:0007669"/>
    <property type="project" value="UniProtKB-UniRule"/>
</dbReference>
<feature type="transmembrane region" description="Helical" evidence="9">
    <location>
        <begin position="90"/>
        <end position="109"/>
    </location>
</feature>
<keyword evidence="4 9" id="KW-0812">Transmembrane</keyword>
<feature type="transmembrane region" description="Helical" evidence="9">
    <location>
        <begin position="115"/>
        <end position="142"/>
    </location>
</feature>
<feature type="active site" evidence="9">
    <location>
        <position position="130"/>
    </location>
</feature>
<dbReference type="Pfam" id="PF01252">
    <property type="entry name" value="Peptidase_A8"/>
    <property type="match status" value="1"/>
</dbReference>
<dbReference type="PRINTS" id="PR00781">
    <property type="entry name" value="LIPOSIGPTASE"/>
</dbReference>
<dbReference type="InterPro" id="IPR001872">
    <property type="entry name" value="Peptidase_A8"/>
</dbReference>
<comment type="function">
    <text evidence="9 10">This protein specifically catalyzes the removal of signal peptides from prolipoproteins.</text>
</comment>
<evidence type="ECO:0000256" key="8">
    <source>
        <dbReference type="ARBA" id="ARBA00023136"/>
    </source>
</evidence>
<evidence type="ECO:0000313" key="14">
    <source>
        <dbReference type="Proteomes" id="UP000886751"/>
    </source>
</evidence>
<comment type="subcellular location">
    <subcellularLocation>
        <location evidence="9">Cell membrane</location>
        <topology evidence="9">Multi-pass membrane protein</topology>
    </subcellularLocation>
</comment>
<evidence type="ECO:0000256" key="6">
    <source>
        <dbReference type="ARBA" id="ARBA00022801"/>
    </source>
</evidence>
<sequence length="175" mass="18824">MIPSLLSLLAAAVLAGVDQLIKHWATAVLEPVGAMQVWPGVVELRYYLNDGMAFSMLAGQQTLLIAVTTVMLAAVAVYLVWKRPPLAERIAWTMVLGGGIGNLIDRVLAGQVVDYINLLFIDFAVFNFADICVTCGIALLFVDILLVETRRRKTETPQTAGDTPAQEGGAHDADA</sequence>
<dbReference type="AlphaFoldDB" id="A0A9D1Y4C6"/>
<evidence type="ECO:0000256" key="7">
    <source>
        <dbReference type="ARBA" id="ARBA00022989"/>
    </source>
</evidence>
<accession>A0A9D1Y4C6</accession>
<keyword evidence="5 9" id="KW-0064">Aspartyl protease</keyword>
<dbReference type="Proteomes" id="UP000886751">
    <property type="component" value="Unassembled WGS sequence"/>
</dbReference>
<dbReference type="EC" id="3.4.23.36" evidence="9"/>
<evidence type="ECO:0000256" key="11">
    <source>
        <dbReference type="RuleBase" id="RU004181"/>
    </source>
</evidence>
<evidence type="ECO:0000256" key="2">
    <source>
        <dbReference type="ARBA" id="ARBA00022475"/>
    </source>
</evidence>
<dbReference type="EMBL" id="DXEI01000102">
    <property type="protein sequence ID" value="HIX95160.1"/>
    <property type="molecule type" value="Genomic_DNA"/>
</dbReference>
<comment type="similarity">
    <text evidence="1 9 11">Belongs to the peptidase A8 family.</text>
</comment>
<comment type="catalytic activity">
    <reaction evidence="9 10">
        <text>Release of signal peptides from bacterial membrane prolipoproteins. Hydrolyzes -Xaa-Yaa-Zaa-|-(S,diacylglyceryl)Cys-, in which Xaa is hydrophobic (preferably Leu), and Yaa (Ala or Ser) and Zaa (Gly or Ala) have small, neutral side chains.</text>
        <dbReference type="EC" id="3.4.23.36"/>
    </reaction>
</comment>
<evidence type="ECO:0000256" key="4">
    <source>
        <dbReference type="ARBA" id="ARBA00022692"/>
    </source>
</evidence>
<protein>
    <recommendedName>
        <fullName evidence="9">Lipoprotein signal peptidase</fullName>
        <ecNumber evidence="9">3.4.23.36</ecNumber>
    </recommendedName>
    <alternativeName>
        <fullName evidence="9">Prolipoprotein signal peptidase</fullName>
    </alternativeName>
    <alternativeName>
        <fullName evidence="9">Signal peptidase II</fullName>
        <shortName evidence="9">SPase II</shortName>
    </alternativeName>
</protein>
<keyword evidence="7 9" id="KW-1133">Transmembrane helix</keyword>
<evidence type="ECO:0000256" key="10">
    <source>
        <dbReference type="RuleBase" id="RU000594"/>
    </source>
</evidence>
<dbReference type="HAMAP" id="MF_00161">
    <property type="entry name" value="LspA"/>
    <property type="match status" value="1"/>
</dbReference>
<keyword evidence="3 9" id="KW-0645">Protease</keyword>
<comment type="caution">
    <text evidence="13">The sequence shown here is derived from an EMBL/GenBank/DDBJ whole genome shotgun (WGS) entry which is preliminary data.</text>
</comment>
<dbReference type="GO" id="GO:0005886">
    <property type="term" value="C:plasma membrane"/>
    <property type="evidence" value="ECO:0007669"/>
    <property type="project" value="UniProtKB-SubCell"/>
</dbReference>
<keyword evidence="8 9" id="KW-0472">Membrane</keyword>
<name>A0A9D1Y4C6_9FIRM</name>
<comment type="caution">
    <text evidence="9">Lacks conserved residue(s) required for the propagation of feature annotation.</text>
</comment>
<evidence type="ECO:0000256" key="12">
    <source>
        <dbReference type="SAM" id="MobiDB-lite"/>
    </source>
</evidence>
<reference evidence="13" key="1">
    <citation type="journal article" date="2021" name="PeerJ">
        <title>Extensive microbial diversity within the chicken gut microbiome revealed by metagenomics and culture.</title>
        <authorList>
            <person name="Gilroy R."/>
            <person name="Ravi A."/>
            <person name="Getino M."/>
            <person name="Pursley I."/>
            <person name="Horton D.L."/>
            <person name="Alikhan N.F."/>
            <person name="Baker D."/>
            <person name="Gharbi K."/>
            <person name="Hall N."/>
            <person name="Watson M."/>
            <person name="Adriaenssens E.M."/>
            <person name="Foster-Nyarko E."/>
            <person name="Jarju S."/>
            <person name="Secka A."/>
            <person name="Antonio M."/>
            <person name="Oren A."/>
            <person name="Chaudhuri R.R."/>
            <person name="La Ragione R."/>
            <person name="Hildebrand F."/>
            <person name="Pallen M.J."/>
        </authorList>
    </citation>
    <scope>NUCLEOTIDE SEQUENCE</scope>
    <source>
        <strain evidence="13">ChiHecec2B26-7398</strain>
    </source>
</reference>
<evidence type="ECO:0000256" key="1">
    <source>
        <dbReference type="ARBA" id="ARBA00006139"/>
    </source>
</evidence>
<feature type="transmembrane region" description="Helical" evidence="9">
    <location>
        <begin position="62"/>
        <end position="81"/>
    </location>
</feature>
<keyword evidence="6 9" id="KW-0378">Hydrolase</keyword>
<evidence type="ECO:0000313" key="13">
    <source>
        <dbReference type="EMBL" id="HIX95160.1"/>
    </source>
</evidence>
<comment type="pathway">
    <text evidence="9">Protein modification; lipoprotein biosynthesis (signal peptide cleavage).</text>
</comment>
<evidence type="ECO:0000256" key="5">
    <source>
        <dbReference type="ARBA" id="ARBA00022750"/>
    </source>
</evidence>
<reference evidence="13" key="2">
    <citation type="submission" date="2021-04" db="EMBL/GenBank/DDBJ databases">
        <authorList>
            <person name="Gilroy R."/>
        </authorList>
    </citation>
    <scope>NUCLEOTIDE SEQUENCE</scope>
    <source>
        <strain evidence="13">ChiHecec2B26-7398</strain>
    </source>
</reference>
<dbReference type="PANTHER" id="PTHR33695">
    <property type="entry name" value="LIPOPROTEIN SIGNAL PEPTIDASE"/>
    <property type="match status" value="1"/>
</dbReference>
<feature type="active site" evidence="9">
    <location>
        <position position="114"/>
    </location>
</feature>
<dbReference type="GO" id="GO:0006508">
    <property type="term" value="P:proteolysis"/>
    <property type="evidence" value="ECO:0007669"/>
    <property type="project" value="UniProtKB-KW"/>
</dbReference>
<evidence type="ECO:0000256" key="9">
    <source>
        <dbReference type="HAMAP-Rule" id="MF_00161"/>
    </source>
</evidence>
<keyword evidence="2 9" id="KW-1003">Cell membrane</keyword>